<dbReference type="InterPro" id="IPR001250">
    <property type="entry name" value="Man6P_Isoase-1"/>
</dbReference>
<evidence type="ECO:0000256" key="4">
    <source>
        <dbReference type="ARBA" id="ARBA00004666"/>
    </source>
</evidence>
<dbReference type="Pfam" id="PF20512">
    <property type="entry name" value="PMI_typeI_hel"/>
    <property type="match status" value="1"/>
</dbReference>
<accession>A0ABP1CM94</accession>
<dbReference type="InterPro" id="IPR011051">
    <property type="entry name" value="RmlC_Cupin_sf"/>
</dbReference>
<organism evidence="15 16">
    <name type="scientific">Somion occarium</name>
    <dbReference type="NCBI Taxonomy" id="3059160"/>
    <lineage>
        <taxon>Eukaryota</taxon>
        <taxon>Fungi</taxon>
        <taxon>Dikarya</taxon>
        <taxon>Basidiomycota</taxon>
        <taxon>Agaricomycotina</taxon>
        <taxon>Agaricomycetes</taxon>
        <taxon>Polyporales</taxon>
        <taxon>Cerrenaceae</taxon>
        <taxon>Somion</taxon>
    </lineage>
</organism>
<evidence type="ECO:0000256" key="8">
    <source>
        <dbReference type="ARBA" id="ARBA00022723"/>
    </source>
</evidence>
<dbReference type="PIRSF" id="PIRSF001480">
    <property type="entry name" value="Mannose-6-phosphate_isomerase"/>
    <property type="match status" value="1"/>
</dbReference>
<evidence type="ECO:0000313" key="15">
    <source>
        <dbReference type="EMBL" id="CAL1695824.1"/>
    </source>
</evidence>
<dbReference type="NCBIfam" id="TIGR00218">
    <property type="entry name" value="manA"/>
    <property type="match status" value="1"/>
</dbReference>
<comment type="cofactor">
    <cofactor evidence="2">
        <name>Zn(2+)</name>
        <dbReference type="ChEBI" id="CHEBI:29105"/>
    </cofactor>
</comment>
<feature type="domain" description="Phosphomannose isomerase type I helical insertion" evidence="14">
    <location>
        <begin position="204"/>
        <end position="278"/>
    </location>
</feature>
<sequence>MSPSSFPQSLFRLKGSIRDYDWGKQGSASLVAKLGKNAMGPGFSVDDDKYYAELWMGTHPNGPSHLFSSPSTSVLDVIKSNPAHYLGPTLLQKWPSTTHVPFLFKILSIGKALPLQAHPDKSLGEELNRENPREFVDANHKPEIAVAVGEPLGNGNGGGWGEGVVFTGFVGFKPLQEIRDLVQNLPELQRAIGDERLAKAFLDNPTKAALNAIFSSLINRGANSPDLVKKEVLALIGRLEAGPRDILGTGVQATELAKLLVKINAQYPGDVGVFATSFFMNFVKLQKGESVYIGADEIHAYLEGDIIECMAVSDNVLNGAFVPQAQAKQHVPTFLSMLTYTSAPPNYWALPANVYGKSKTGKTRVYAPPVEEFVVLVTQLTKGSDQTERLDAVGGPTIGVVTKGRIAFTVSSSQEKEELDEGGIVYVVPGRDITVELLSGDAGEVWWAANSV</sequence>
<dbReference type="Pfam" id="PF20511">
    <property type="entry name" value="PMI_typeI_cat"/>
    <property type="match status" value="1"/>
</dbReference>
<dbReference type="PANTHER" id="PTHR10309">
    <property type="entry name" value="MANNOSE-6-PHOSPHATE ISOMERASE"/>
    <property type="match status" value="1"/>
</dbReference>
<evidence type="ECO:0000256" key="12">
    <source>
        <dbReference type="ARBA" id="ARBA00030762"/>
    </source>
</evidence>
<keyword evidence="10" id="KW-0413">Isomerase</keyword>
<evidence type="ECO:0000256" key="5">
    <source>
        <dbReference type="ARBA" id="ARBA00010772"/>
    </source>
</evidence>
<dbReference type="Gene3D" id="1.10.441.10">
    <property type="entry name" value="Phosphomannose Isomerase, domain 2"/>
    <property type="match status" value="1"/>
</dbReference>
<dbReference type="PANTHER" id="PTHR10309:SF4">
    <property type="entry name" value="MANNOSE-6-PHOSPHATE ISOMERASE"/>
    <property type="match status" value="1"/>
</dbReference>
<evidence type="ECO:0000256" key="10">
    <source>
        <dbReference type="ARBA" id="ARBA00023235"/>
    </source>
</evidence>
<protein>
    <recommendedName>
        <fullName evidence="7">Mannose-6-phosphate isomerase</fullName>
        <ecNumber evidence="6">5.3.1.8</ecNumber>
    </recommendedName>
    <alternativeName>
        <fullName evidence="11">Phosphohexomutase</fullName>
    </alternativeName>
    <alternativeName>
        <fullName evidence="12">Phosphomannose isomerase</fullName>
    </alternativeName>
</protein>
<comment type="pathway">
    <text evidence="4">Nucleotide-sugar biosynthesis; GDP-alpha-D-mannose biosynthesis; alpha-D-mannose 1-phosphate from D-fructose 6-phosphate: step 1/2.</text>
</comment>
<feature type="domain" description="Phosphomannose isomerase type I catalytic" evidence="13">
    <location>
        <begin position="10"/>
        <end position="150"/>
    </location>
</feature>
<dbReference type="CDD" id="cd07011">
    <property type="entry name" value="cupin_PMI_type_I_N"/>
    <property type="match status" value="1"/>
</dbReference>
<evidence type="ECO:0000256" key="2">
    <source>
        <dbReference type="ARBA" id="ARBA00001947"/>
    </source>
</evidence>
<dbReference type="EC" id="5.3.1.8" evidence="6"/>
<evidence type="ECO:0000256" key="6">
    <source>
        <dbReference type="ARBA" id="ARBA00011956"/>
    </source>
</evidence>
<evidence type="ECO:0000256" key="9">
    <source>
        <dbReference type="ARBA" id="ARBA00022833"/>
    </source>
</evidence>
<proteinExistence type="inferred from homology"/>
<comment type="function">
    <text evidence="3">Involved in the synthesis of the GDP-mannose and dolichol-phosphate-mannose required for a number of critical mannosyl transfer reactions.</text>
</comment>
<dbReference type="InterPro" id="IPR016305">
    <property type="entry name" value="Mannose-6-P_Isomerase"/>
</dbReference>
<evidence type="ECO:0000259" key="14">
    <source>
        <dbReference type="Pfam" id="PF20512"/>
    </source>
</evidence>
<comment type="similarity">
    <text evidence="5">Belongs to the mannose-6-phosphate isomerase type 1 family.</text>
</comment>
<dbReference type="Gene3D" id="2.60.120.10">
    <property type="entry name" value="Jelly Rolls"/>
    <property type="match status" value="2"/>
</dbReference>
<keyword evidence="16" id="KW-1185">Reference proteome</keyword>
<evidence type="ECO:0000256" key="1">
    <source>
        <dbReference type="ARBA" id="ARBA00000757"/>
    </source>
</evidence>
<dbReference type="InterPro" id="IPR014710">
    <property type="entry name" value="RmlC-like_jellyroll"/>
</dbReference>
<dbReference type="InterPro" id="IPR046458">
    <property type="entry name" value="PMI_typeI_hel"/>
</dbReference>
<comment type="catalytic activity">
    <reaction evidence="1">
        <text>D-mannose 6-phosphate = D-fructose 6-phosphate</text>
        <dbReference type="Rhea" id="RHEA:12356"/>
        <dbReference type="ChEBI" id="CHEBI:58735"/>
        <dbReference type="ChEBI" id="CHEBI:61527"/>
        <dbReference type="EC" id="5.3.1.8"/>
    </reaction>
</comment>
<keyword evidence="9" id="KW-0862">Zinc</keyword>
<evidence type="ECO:0000256" key="7">
    <source>
        <dbReference type="ARBA" id="ARBA00018236"/>
    </source>
</evidence>
<evidence type="ECO:0000313" key="16">
    <source>
        <dbReference type="Proteomes" id="UP001497453"/>
    </source>
</evidence>
<dbReference type="InterPro" id="IPR046457">
    <property type="entry name" value="PMI_typeI_cat"/>
</dbReference>
<dbReference type="SUPFAM" id="SSF51182">
    <property type="entry name" value="RmlC-like cupins"/>
    <property type="match status" value="1"/>
</dbReference>
<dbReference type="Proteomes" id="UP001497453">
    <property type="component" value="Chromosome 1"/>
</dbReference>
<dbReference type="PRINTS" id="PR00714">
    <property type="entry name" value="MAN6PISMRASE"/>
</dbReference>
<keyword evidence="8" id="KW-0479">Metal-binding</keyword>
<evidence type="ECO:0000259" key="13">
    <source>
        <dbReference type="Pfam" id="PF20511"/>
    </source>
</evidence>
<dbReference type="EMBL" id="OZ037944">
    <property type="protein sequence ID" value="CAL1695824.1"/>
    <property type="molecule type" value="Genomic_DNA"/>
</dbReference>
<name>A0ABP1CM94_9APHY</name>
<evidence type="ECO:0000256" key="11">
    <source>
        <dbReference type="ARBA" id="ARBA00029741"/>
    </source>
</evidence>
<evidence type="ECO:0000256" key="3">
    <source>
        <dbReference type="ARBA" id="ARBA00002564"/>
    </source>
</evidence>
<reference evidence="16" key="1">
    <citation type="submission" date="2024-04" db="EMBL/GenBank/DDBJ databases">
        <authorList>
            <person name="Shaw F."/>
            <person name="Minotto A."/>
        </authorList>
    </citation>
    <scope>NUCLEOTIDE SEQUENCE [LARGE SCALE GENOMIC DNA]</scope>
</reference>
<gene>
    <name evidence="15" type="ORF">GFSPODELE1_LOCUS907</name>
</gene>